<feature type="compositionally biased region" description="Low complexity" evidence="1">
    <location>
        <begin position="88"/>
        <end position="101"/>
    </location>
</feature>
<sequence>MHQKSGNEPIPPWFLMTLGVIALIGLAAISIVRLIPHDDGSDALPPPAPAFTLPATTAGPQAPVSLVPSPSPSPSLSLSPTETRSFESTAATPSRTTRPPARNVTGQYRVLESYGDSFIGEVLLTNTTGAPQSWRVTVVVPASVTGLRTSWLESLPQPRHSVSGRTHTWTSTVDLAARSTGQLRFHFEHDGGAVSPSSCTVDGASCR</sequence>
<evidence type="ECO:0000313" key="4">
    <source>
        <dbReference type="EMBL" id="GIE99591.1"/>
    </source>
</evidence>
<dbReference type="AlphaFoldDB" id="A0A919MTT7"/>
<evidence type="ECO:0000256" key="1">
    <source>
        <dbReference type="SAM" id="MobiDB-lite"/>
    </source>
</evidence>
<dbReference type="InterPro" id="IPR008965">
    <property type="entry name" value="CBM2/CBM3_carb-bd_dom_sf"/>
</dbReference>
<feature type="region of interest" description="Disordered" evidence="1">
    <location>
        <begin position="45"/>
        <end position="101"/>
    </location>
</feature>
<dbReference type="Gene3D" id="2.60.40.290">
    <property type="match status" value="1"/>
</dbReference>
<keyword evidence="2" id="KW-0472">Membrane</keyword>
<feature type="compositionally biased region" description="Low complexity" evidence="1">
    <location>
        <begin position="50"/>
        <end position="80"/>
    </location>
</feature>
<feature type="domain" description="CBM2" evidence="3">
    <location>
        <begin position="106"/>
        <end position="206"/>
    </location>
</feature>
<reference evidence="4" key="1">
    <citation type="submission" date="2021-01" db="EMBL/GenBank/DDBJ databases">
        <title>Whole genome shotgun sequence of Actinoplanes rishiriensis NBRC 108556.</title>
        <authorList>
            <person name="Komaki H."/>
            <person name="Tamura T."/>
        </authorList>
    </citation>
    <scope>NUCLEOTIDE SEQUENCE</scope>
    <source>
        <strain evidence="4">NBRC 108556</strain>
    </source>
</reference>
<dbReference type="EMBL" id="BOMV01000075">
    <property type="protein sequence ID" value="GIE99591.1"/>
    <property type="molecule type" value="Genomic_DNA"/>
</dbReference>
<dbReference type="GO" id="GO:0005975">
    <property type="term" value="P:carbohydrate metabolic process"/>
    <property type="evidence" value="ECO:0007669"/>
    <property type="project" value="InterPro"/>
</dbReference>
<keyword evidence="5" id="KW-1185">Reference proteome</keyword>
<accession>A0A919MTT7</accession>
<dbReference type="InterPro" id="IPR012291">
    <property type="entry name" value="CBM2_carb-bd_dom_sf"/>
</dbReference>
<feature type="transmembrane region" description="Helical" evidence="2">
    <location>
        <begin position="12"/>
        <end position="35"/>
    </location>
</feature>
<organism evidence="4 5">
    <name type="scientific">Paractinoplanes rishiriensis</name>
    <dbReference type="NCBI Taxonomy" id="1050105"/>
    <lineage>
        <taxon>Bacteria</taxon>
        <taxon>Bacillati</taxon>
        <taxon>Actinomycetota</taxon>
        <taxon>Actinomycetes</taxon>
        <taxon>Micromonosporales</taxon>
        <taxon>Micromonosporaceae</taxon>
        <taxon>Paractinoplanes</taxon>
    </lineage>
</organism>
<dbReference type="GO" id="GO:0030247">
    <property type="term" value="F:polysaccharide binding"/>
    <property type="evidence" value="ECO:0007669"/>
    <property type="project" value="InterPro"/>
</dbReference>
<dbReference type="Pfam" id="PF00553">
    <property type="entry name" value="CBM_2"/>
    <property type="match status" value="1"/>
</dbReference>
<keyword evidence="2" id="KW-0812">Transmembrane</keyword>
<proteinExistence type="predicted"/>
<keyword evidence="2" id="KW-1133">Transmembrane helix</keyword>
<comment type="caution">
    <text evidence="4">The sequence shown here is derived from an EMBL/GenBank/DDBJ whole genome shotgun (WGS) entry which is preliminary data.</text>
</comment>
<evidence type="ECO:0000313" key="5">
    <source>
        <dbReference type="Proteomes" id="UP000636960"/>
    </source>
</evidence>
<evidence type="ECO:0000259" key="3">
    <source>
        <dbReference type="Pfam" id="PF00553"/>
    </source>
</evidence>
<dbReference type="SUPFAM" id="SSF49384">
    <property type="entry name" value="Carbohydrate-binding domain"/>
    <property type="match status" value="1"/>
</dbReference>
<dbReference type="InterPro" id="IPR001919">
    <property type="entry name" value="CBD2"/>
</dbReference>
<dbReference type="GO" id="GO:0004553">
    <property type="term" value="F:hydrolase activity, hydrolyzing O-glycosyl compounds"/>
    <property type="evidence" value="ECO:0007669"/>
    <property type="project" value="InterPro"/>
</dbReference>
<protein>
    <recommendedName>
        <fullName evidence="3">CBM2 domain-containing protein</fullName>
    </recommendedName>
</protein>
<gene>
    <name evidence="4" type="ORF">Ari01nite_70560</name>
</gene>
<dbReference type="Proteomes" id="UP000636960">
    <property type="component" value="Unassembled WGS sequence"/>
</dbReference>
<name>A0A919MTT7_9ACTN</name>
<evidence type="ECO:0000256" key="2">
    <source>
        <dbReference type="SAM" id="Phobius"/>
    </source>
</evidence>